<proteinExistence type="predicted"/>
<sequence>MSEANVPSNHLSRTNNGRLPTNQPSEPGSESGSEPQPVPPNHPLTEDSIEQAGLCDRLAQSEVAQSEDDRSKSLTDGLQKDQANVAAAATNRLQHDDLARNPKYRHEEHAEHPNLSEELATAAETWLQSSGSTDLSDLISLIQELNQCNSILLDRVAQLEQALERSQNALKAEVKRSQHHSTNYSTDFAAEYNAAEWGNEAANEAALDFTLTQGQAIDLYQQLEAVHQTSQRQQILIETLTGQLESSQERVAQLEREAALVQQRYNDQAQRLIQTENNCRDLQARLHRQQRYTLQFKAALEKSLDVATPAFESVAETMAAAGDRSFVPKVQHIQPWVSSKDISPARFPWMNLSATCLDSETPDADAETSQAFDPSNLPIVRSRRSRLAAVTLPGFQSIDKASIAPSGQKLSGKDTEVHPAGHQNVAKLSQEPARESMVPDEQLLQKLDSVVQPLADLIADAMLSDNQEAEQRETPQVSHWDVTPEPCPPRSSVTQAHDATADCSEEGRSSRSADDLLNSVMADAEDALWQDLARLIDVSTEEVVKASLSGDLSAFESIDFQALQETAADRPSESDLSPWFEPDSQNQPIKASDKKSSITDWVEAEPTQAAVESNLVESNLPEVSTPPAASAFDNPGWPSPVVYPSRSAKKRRSLAAVDLPSFLQQAPGPLPT</sequence>
<keyword evidence="1" id="KW-0175">Coiled coil</keyword>
<dbReference type="Proteomes" id="UP001163152">
    <property type="component" value="Chromosome"/>
</dbReference>
<feature type="compositionally biased region" description="Polar residues" evidence="2">
    <location>
        <begin position="1"/>
        <end position="22"/>
    </location>
</feature>
<protein>
    <submittedName>
        <fullName evidence="3">Uncharacterized protein</fullName>
    </submittedName>
</protein>
<evidence type="ECO:0000313" key="4">
    <source>
        <dbReference type="Proteomes" id="UP001163152"/>
    </source>
</evidence>
<dbReference type="RefSeq" id="WP_268608136.1">
    <property type="nucleotide sequence ID" value="NZ_CP113797.1"/>
</dbReference>
<evidence type="ECO:0000256" key="2">
    <source>
        <dbReference type="SAM" id="MobiDB-lite"/>
    </source>
</evidence>
<feature type="region of interest" description="Disordered" evidence="2">
    <location>
        <begin position="1"/>
        <end position="77"/>
    </location>
</feature>
<feature type="region of interest" description="Disordered" evidence="2">
    <location>
        <begin position="467"/>
        <end position="511"/>
    </location>
</feature>
<dbReference type="KEGG" id="tsin:OXH18_16190"/>
<feature type="coiled-coil region" evidence="1">
    <location>
        <begin position="142"/>
        <end position="176"/>
    </location>
</feature>
<reference evidence="3" key="1">
    <citation type="submission" date="2022-12" db="EMBL/GenBank/DDBJ databases">
        <title>Polyphasic identification of a Novel Hot-Spring Cyanobacterium Ocullathermofonsia sinensis gen nov. sp. nov. and Genomic Insights on its Adaptations to the Thermal Habitat.</title>
        <authorList>
            <person name="Daroch M."/>
            <person name="Tang J."/>
            <person name="Jiang Y."/>
        </authorList>
    </citation>
    <scope>NUCLEOTIDE SEQUENCE</scope>
    <source>
        <strain evidence="3">PKUAC-SCTA174</strain>
    </source>
</reference>
<feature type="coiled-coil region" evidence="1">
    <location>
        <begin position="237"/>
        <end position="285"/>
    </location>
</feature>
<name>A0A9E8ZB34_9CYAN</name>
<feature type="compositionally biased region" description="Low complexity" evidence="2">
    <location>
        <begin position="23"/>
        <end position="35"/>
    </location>
</feature>
<accession>A0A9E8ZB34</accession>
<feature type="region of interest" description="Disordered" evidence="2">
    <location>
        <begin position="618"/>
        <end position="639"/>
    </location>
</feature>
<dbReference type="AlphaFoldDB" id="A0A9E8ZB34"/>
<evidence type="ECO:0000313" key="3">
    <source>
        <dbReference type="EMBL" id="WAL58709.1"/>
    </source>
</evidence>
<evidence type="ECO:0000256" key="1">
    <source>
        <dbReference type="SAM" id="Coils"/>
    </source>
</evidence>
<gene>
    <name evidence="3" type="ORF">OXH18_16190</name>
</gene>
<dbReference type="EMBL" id="CP113797">
    <property type="protein sequence ID" value="WAL58709.1"/>
    <property type="molecule type" value="Genomic_DNA"/>
</dbReference>
<feature type="region of interest" description="Disordered" evidence="2">
    <location>
        <begin position="565"/>
        <end position="599"/>
    </location>
</feature>
<keyword evidence="4" id="KW-1185">Reference proteome</keyword>
<organism evidence="3 4">
    <name type="scientific">Thermocoleostomius sinensis A174</name>
    <dbReference type="NCBI Taxonomy" id="2016057"/>
    <lineage>
        <taxon>Bacteria</taxon>
        <taxon>Bacillati</taxon>
        <taxon>Cyanobacteriota</taxon>
        <taxon>Cyanophyceae</taxon>
        <taxon>Oculatellales</taxon>
        <taxon>Oculatellaceae</taxon>
        <taxon>Thermocoleostomius</taxon>
    </lineage>
</organism>